<feature type="region of interest" description="Disordered" evidence="3">
    <location>
        <begin position="200"/>
        <end position="289"/>
    </location>
</feature>
<dbReference type="InterPro" id="IPR001487">
    <property type="entry name" value="Bromodomain"/>
</dbReference>
<name>A0A5C3KN40_COPMA</name>
<feature type="region of interest" description="Disordered" evidence="3">
    <location>
        <begin position="364"/>
        <end position="415"/>
    </location>
</feature>
<dbReference type="SUPFAM" id="SSF47370">
    <property type="entry name" value="Bromodomain"/>
    <property type="match status" value="1"/>
</dbReference>
<proteinExistence type="predicted"/>
<dbReference type="PROSITE" id="PS50014">
    <property type="entry name" value="BROMODOMAIN_2"/>
    <property type="match status" value="1"/>
</dbReference>
<gene>
    <name evidence="5" type="ORF">FA15DRAFT_597404</name>
</gene>
<keyword evidence="6" id="KW-1185">Reference proteome</keyword>
<evidence type="ECO:0000259" key="4">
    <source>
        <dbReference type="PROSITE" id="PS50014"/>
    </source>
</evidence>
<dbReference type="OrthoDB" id="21449at2759"/>
<dbReference type="STRING" id="230819.A0A5C3KN40"/>
<reference evidence="5 6" key="1">
    <citation type="journal article" date="2019" name="Nat. Ecol. Evol.">
        <title>Megaphylogeny resolves global patterns of mushroom evolution.</title>
        <authorList>
            <person name="Varga T."/>
            <person name="Krizsan K."/>
            <person name="Foldi C."/>
            <person name="Dima B."/>
            <person name="Sanchez-Garcia M."/>
            <person name="Sanchez-Ramirez S."/>
            <person name="Szollosi G.J."/>
            <person name="Szarkandi J.G."/>
            <person name="Papp V."/>
            <person name="Albert L."/>
            <person name="Andreopoulos W."/>
            <person name="Angelini C."/>
            <person name="Antonin V."/>
            <person name="Barry K.W."/>
            <person name="Bougher N.L."/>
            <person name="Buchanan P."/>
            <person name="Buyck B."/>
            <person name="Bense V."/>
            <person name="Catcheside P."/>
            <person name="Chovatia M."/>
            <person name="Cooper J."/>
            <person name="Damon W."/>
            <person name="Desjardin D."/>
            <person name="Finy P."/>
            <person name="Geml J."/>
            <person name="Haridas S."/>
            <person name="Hughes K."/>
            <person name="Justo A."/>
            <person name="Karasinski D."/>
            <person name="Kautmanova I."/>
            <person name="Kiss B."/>
            <person name="Kocsube S."/>
            <person name="Kotiranta H."/>
            <person name="LaButti K.M."/>
            <person name="Lechner B.E."/>
            <person name="Liimatainen K."/>
            <person name="Lipzen A."/>
            <person name="Lukacs Z."/>
            <person name="Mihaltcheva S."/>
            <person name="Morgado L.N."/>
            <person name="Niskanen T."/>
            <person name="Noordeloos M.E."/>
            <person name="Ohm R.A."/>
            <person name="Ortiz-Santana B."/>
            <person name="Ovrebo C."/>
            <person name="Racz N."/>
            <person name="Riley R."/>
            <person name="Savchenko A."/>
            <person name="Shiryaev A."/>
            <person name="Soop K."/>
            <person name="Spirin V."/>
            <person name="Szebenyi C."/>
            <person name="Tomsovsky M."/>
            <person name="Tulloss R.E."/>
            <person name="Uehling J."/>
            <person name="Grigoriev I.V."/>
            <person name="Vagvolgyi C."/>
            <person name="Papp T."/>
            <person name="Martin F.M."/>
            <person name="Miettinen O."/>
            <person name="Hibbett D.S."/>
            <person name="Nagy L.G."/>
        </authorList>
    </citation>
    <scope>NUCLEOTIDE SEQUENCE [LARGE SCALE GENOMIC DNA]</scope>
    <source>
        <strain evidence="5 6">CBS 121175</strain>
    </source>
</reference>
<feature type="region of interest" description="Disordered" evidence="3">
    <location>
        <begin position="1"/>
        <end position="31"/>
    </location>
</feature>
<evidence type="ECO:0000256" key="2">
    <source>
        <dbReference type="PROSITE-ProRule" id="PRU00035"/>
    </source>
</evidence>
<dbReference type="Pfam" id="PF00439">
    <property type="entry name" value="Bromodomain"/>
    <property type="match status" value="1"/>
</dbReference>
<organism evidence="5 6">
    <name type="scientific">Coprinopsis marcescibilis</name>
    <name type="common">Agaric fungus</name>
    <name type="synonym">Psathyrella marcescibilis</name>
    <dbReference type="NCBI Taxonomy" id="230819"/>
    <lineage>
        <taxon>Eukaryota</taxon>
        <taxon>Fungi</taxon>
        <taxon>Dikarya</taxon>
        <taxon>Basidiomycota</taxon>
        <taxon>Agaricomycotina</taxon>
        <taxon>Agaricomycetes</taxon>
        <taxon>Agaricomycetidae</taxon>
        <taxon>Agaricales</taxon>
        <taxon>Agaricineae</taxon>
        <taxon>Psathyrellaceae</taxon>
        <taxon>Coprinopsis</taxon>
    </lineage>
</organism>
<dbReference type="InterPro" id="IPR036427">
    <property type="entry name" value="Bromodomain-like_sf"/>
</dbReference>
<evidence type="ECO:0000256" key="3">
    <source>
        <dbReference type="SAM" id="MobiDB-lite"/>
    </source>
</evidence>
<protein>
    <recommendedName>
        <fullName evidence="4">Bromo domain-containing protein</fullName>
    </recommendedName>
</protein>
<dbReference type="GO" id="GO:0006357">
    <property type="term" value="P:regulation of transcription by RNA polymerase II"/>
    <property type="evidence" value="ECO:0007669"/>
    <property type="project" value="TreeGrafter"/>
</dbReference>
<dbReference type="CDD" id="cd04369">
    <property type="entry name" value="Bromodomain"/>
    <property type="match status" value="1"/>
</dbReference>
<evidence type="ECO:0000313" key="5">
    <source>
        <dbReference type="EMBL" id="TFK21682.1"/>
    </source>
</evidence>
<keyword evidence="1 2" id="KW-0103">Bromodomain</keyword>
<dbReference type="Gene3D" id="1.20.920.10">
    <property type="entry name" value="Bromodomain-like"/>
    <property type="match status" value="1"/>
</dbReference>
<evidence type="ECO:0000256" key="1">
    <source>
        <dbReference type="ARBA" id="ARBA00023117"/>
    </source>
</evidence>
<dbReference type="PRINTS" id="PR00503">
    <property type="entry name" value="BROMODOMAIN"/>
</dbReference>
<dbReference type="PANTHER" id="PTHR22881:SF27">
    <property type="entry name" value="BROMODOMAIN CONTAINING 7_9"/>
    <property type="match status" value="1"/>
</dbReference>
<dbReference type="AlphaFoldDB" id="A0A5C3KN40"/>
<dbReference type="GO" id="GO:0006325">
    <property type="term" value="P:chromatin organization"/>
    <property type="evidence" value="ECO:0007669"/>
    <property type="project" value="UniProtKB-ARBA"/>
</dbReference>
<evidence type="ECO:0000313" key="6">
    <source>
        <dbReference type="Proteomes" id="UP000307440"/>
    </source>
</evidence>
<feature type="compositionally biased region" description="Acidic residues" evidence="3">
    <location>
        <begin position="200"/>
        <end position="217"/>
    </location>
</feature>
<dbReference type="SMART" id="SM00297">
    <property type="entry name" value="BROMO"/>
    <property type="match status" value="1"/>
</dbReference>
<dbReference type="Proteomes" id="UP000307440">
    <property type="component" value="Unassembled WGS sequence"/>
</dbReference>
<dbReference type="GO" id="GO:0005634">
    <property type="term" value="C:nucleus"/>
    <property type="evidence" value="ECO:0007669"/>
    <property type="project" value="TreeGrafter"/>
</dbReference>
<accession>A0A5C3KN40</accession>
<feature type="region of interest" description="Disordered" evidence="3">
    <location>
        <begin position="442"/>
        <end position="472"/>
    </location>
</feature>
<dbReference type="InterPro" id="IPR051831">
    <property type="entry name" value="Bromodomain_contain_prot"/>
</dbReference>
<feature type="compositionally biased region" description="Polar residues" evidence="3">
    <location>
        <begin position="16"/>
        <end position="29"/>
    </location>
</feature>
<feature type="compositionally biased region" description="Polar residues" evidence="3">
    <location>
        <begin position="364"/>
        <end position="373"/>
    </location>
</feature>
<sequence length="846" mass="94223">MDYTDFPSSFDVDSPRSINLKPSGSTSSGLRLVLPPLKSILAAKGNKKPSTKKHSGSTSFAQSPIVQDVELVEKRAPRPVKLKPLKEVLSKLIYQIKKKDDYAFFLTPVDAKNVPGYLDVVTTPMDFGTMSDKVNRGRYRSLDEFATDFRLVTTNAKIFNPPGSIYHHEAERIESWGIEHISKAAGTVIQYEADWNIDIEKEDDAPTTVNVEDEDDGDRAGSVDGDVEQSQTRAGSVTSQQPTSGRRGPRGPYKKQTQSNNTLAESMEPDGRLPGSKDGLGSFPSGSDWANTMLHLKLKGKRYKTKKERMRIEKEGPPMLPDGSLDYTEMEDPFSVLSFFVPDPPMRPSLIPLYPPLFSVSTPLQSQDTVQTHPQPPPQDHNRQSVPPSQPEQDPPQEYLFPAPTNIPSSHNFPDIPLLAQSTSYRASSSITRSHWNISRNLTRRGKDKDDETEMSEFPSWQTPRDAHPADFGSFASLAGELAEEMQRRGLTPRVAQPGEEQQANFDIIRESVSCNMAPREEEEEGAKKVRDAAPPSEQEDIIKNYWTKHRAIEAESYIRDLVYGGEDGLAYVRSLAAFMDYGSSEDHMEEDAPEETKPVSQEETNLGMPLATWVEKNVVDLLTGGRHSLIREAAQVLHSKNCKNFEGQGLSNGLDIVKPGVLQQVAKSLNLYPLANAALAALISINMHKIDMGALIKTPQELFLSEEEWYGKDLKERHRKKKGAATVKDEDAMDVEDGTLLTPQQQEADYELEGPEELKEVLDYSAAVILDLNRRRSTTKSEQVSPTALVETVSADRDPEDPVMRNLRLNLLALAKRAPLDTIARLPKDLVPEHIRQYVPTLGST</sequence>
<feature type="domain" description="Bromo" evidence="4">
    <location>
        <begin position="97"/>
        <end position="167"/>
    </location>
</feature>
<dbReference type="EMBL" id="ML210260">
    <property type="protein sequence ID" value="TFK21682.1"/>
    <property type="molecule type" value="Genomic_DNA"/>
</dbReference>
<dbReference type="PANTHER" id="PTHR22881">
    <property type="entry name" value="BROMODOMAIN CONTAINING PROTEIN"/>
    <property type="match status" value="1"/>
</dbReference>
<feature type="compositionally biased region" description="Polar residues" evidence="3">
    <location>
        <begin position="255"/>
        <end position="264"/>
    </location>
</feature>
<feature type="compositionally biased region" description="Polar residues" evidence="3">
    <location>
        <begin position="228"/>
        <end position="244"/>
    </location>
</feature>